<dbReference type="InterPro" id="IPR050598">
    <property type="entry name" value="AminoAcid_Transporter"/>
</dbReference>
<proteinExistence type="predicted"/>
<feature type="transmembrane region" description="Helical" evidence="5">
    <location>
        <begin position="152"/>
        <end position="172"/>
    </location>
</feature>
<comment type="subcellular location">
    <subcellularLocation>
        <location evidence="1">Membrane</location>
        <topology evidence="1">Multi-pass membrane protein</topology>
    </subcellularLocation>
</comment>
<dbReference type="Proteomes" id="UP000031036">
    <property type="component" value="Unassembled WGS sequence"/>
</dbReference>
<feature type="transmembrane region" description="Helical" evidence="5">
    <location>
        <begin position="365"/>
        <end position="386"/>
    </location>
</feature>
<keyword evidence="7" id="KW-1185">Reference proteome</keyword>
<feature type="transmembrane region" description="Helical" evidence="5">
    <location>
        <begin position="61"/>
        <end position="83"/>
    </location>
</feature>
<accession>A0A0B2UN46</accession>
<keyword evidence="4 5" id="KW-0472">Membrane</keyword>
<gene>
    <name evidence="6" type="primary">SLC7A8</name>
    <name evidence="6" type="ORF">Tcan_12827</name>
</gene>
<feature type="transmembrane region" description="Helical" evidence="5">
    <location>
        <begin position="337"/>
        <end position="359"/>
    </location>
</feature>
<dbReference type="PANTHER" id="PTHR11785:SF531">
    <property type="entry name" value="LARGE NEUTRAL AMINO ACIDS TRANSPORTER SMALL SUBUNIT 1"/>
    <property type="match status" value="1"/>
</dbReference>
<sequence length="401" mass="43892">MTKSDDEERPVYLSPTDEQNQEVGLKPTISLFGGVMIIVGCIIGSGIFISPKGVHENAGSVGWSLAIWVICGAFSAVGAYCYAELGTFIRSSGGDYAYVLAAFGPLMGFLRMWIECIIVRPCTITAVAITFATYILQPFFSTCGAPFLTPQLLAAGCIILLALVNCLSVRFVTFVQNFFTVAKLAALGLIIGTGVILLLYGNRTSPDELLESNAIAVDFADRFYGFLAWVMPVLVAFSCFGTVNGVMLTSSRLFFVAGRQQHMPWVLSFINPYLNTPIPAVLFTAFLSGCYLLLSDNIYTLINYVQIVNWLAIGIATLGLLYLRIKQPPKDYPRPLQVNLFWPILFLAGCIFLVVFPIYQAPVDTAIGIGIMLSGVPVYFLFVYWAGKIACFDRFMGKVSN</sequence>
<dbReference type="GO" id="GO:0015179">
    <property type="term" value="F:L-amino acid transmembrane transporter activity"/>
    <property type="evidence" value="ECO:0007669"/>
    <property type="project" value="TreeGrafter"/>
</dbReference>
<comment type="caution">
    <text evidence="6">The sequence shown here is derived from an EMBL/GenBank/DDBJ whole genome shotgun (WGS) entry which is preliminary data.</text>
</comment>
<dbReference type="FunFam" id="1.20.1740.10:FF:000056">
    <property type="entry name" value="Y+L amino acid transporter 2"/>
    <property type="match status" value="1"/>
</dbReference>
<keyword evidence="3 5" id="KW-1133">Transmembrane helix</keyword>
<dbReference type="InterPro" id="IPR002293">
    <property type="entry name" value="AA/rel_permease1"/>
</dbReference>
<feature type="transmembrane region" description="Helical" evidence="5">
    <location>
        <begin position="184"/>
        <end position="203"/>
    </location>
</feature>
<feature type="transmembrane region" description="Helical" evidence="5">
    <location>
        <begin position="269"/>
        <end position="294"/>
    </location>
</feature>
<dbReference type="Gene3D" id="1.20.1740.10">
    <property type="entry name" value="Amino acid/polyamine transporter I"/>
    <property type="match status" value="1"/>
</dbReference>
<evidence type="ECO:0000313" key="7">
    <source>
        <dbReference type="Proteomes" id="UP000031036"/>
    </source>
</evidence>
<evidence type="ECO:0000313" key="6">
    <source>
        <dbReference type="EMBL" id="KHN72436.1"/>
    </source>
</evidence>
<feature type="transmembrane region" description="Helical" evidence="5">
    <location>
        <begin position="95"/>
        <end position="114"/>
    </location>
</feature>
<evidence type="ECO:0000256" key="2">
    <source>
        <dbReference type="ARBA" id="ARBA00022692"/>
    </source>
</evidence>
<dbReference type="OrthoDB" id="10062876at2759"/>
<reference evidence="6 7" key="1">
    <citation type="submission" date="2014-11" db="EMBL/GenBank/DDBJ databases">
        <title>Genetic blueprint of the zoonotic pathogen Toxocara canis.</title>
        <authorList>
            <person name="Zhu X.-Q."/>
            <person name="Korhonen P.K."/>
            <person name="Cai H."/>
            <person name="Young N.D."/>
            <person name="Nejsum P."/>
            <person name="von Samson-Himmelstjerna G."/>
            <person name="Boag P.R."/>
            <person name="Tan P."/>
            <person name="Li Q."/>
            <person name="Min J."/>
            <person name="Yang Y."/>
            <person name="Wang X."/>
            <person name="Fang X."/>
            <person name="Hall R.S."/>
            <person name="Hofmann A."/>
            <person name="Sternberg P.W."/>
            <person name="Jex A.R."/>
            <person name="Gasser R.B."/>
        </authorList>
    </citation>
    <scope>NUCLEOTIDE SEQUENCE [LARGE SCALE GENOMIC DNA]</scope>
    <source>
        <strain evidence="6">PN_DK_2014</strain>
    </source>
</reference>
<name>A0A0B2UN46_TOXCA</name>
<feature type="transmembrane region" description="Helical" evidence="5">
    <location>
        <begin position="223"/>
        <end position="248"/>
    </location>
</feature>
<evidence type="ECO:0000256" key="1">
    <source>
        <dbReference type="ARBA" id="ARBA00004141"/>
    </source>
</evidence>
<dbReference type="EMBL" id="JPKZ01003252">
    <property type="protein sequence ID" value="KHN72436.1"/>
    <property type="molecule type" value="Genomic_DNA"/>
</dbReference>
<feature type="transmembrane region" description="Helical" evidence="5">
    <location>
        <begin position="29"/>
        <end position="49"/>
    </location>
</feature>
<protein>
    <submittedName>
        <fullName evidence="6">Large neutral amino acids transporter small subunit 2</fullName>
    </submittedName>
</protein>
<evidence type="ECO:0000256" key="3">
    <source>
        <dbReference type="ARBA" id="ARBA00022989"/>
    </source>
</evidence>
<evidence type="ECO:0000256" key="5">
    <source>
        <dbReference type="SAM" id="Phobius"/>
    </source>
</evidence>
<feature type="transmembrane region" description="Helical" evidence="5">
    <location>
        <begin position="121"/>
        <end position="140"/>
    </location>
</feature>
<dbReference type="PIRSF" id="PIRSF006060">
    <property type="entry name" value="AA_transporter"/>
    <property type="match status" value="1"/>
</dbReference>
<evidence type="ECO:0000256" key="4">
    <source>
        <dbReference type="ARBA" id="ARBA00023136"/>
    </source>
</evidence>
<organism evidence="6 7">
    <name type="scientific">Toxocara canis</name>
    <name type="common">Canine roundworm</name>
    <dbReference type="NCBI Taxonomy" id="6265"/>
    <lineage>
        <taxon>Eukaryota</taxon>
        <taxon>Metazoa</taxon>
        <taxon>Ecdysozoa</taxon>
        <taxon>Nematoda</taxon>
        <taxon>Chromadorea</taxon>
        <taxon>Rhabditida</taxon>
        <taxon>Spirurina</taxon>
        <taxon>Ascaridomorpha</taxon>
        <taxon>Ascaridoidea</taxon>
        <taxon>Toxocaridae</taxon>
        <taxon>Toxocara</taxon>
    </lineage>
</organism>
<dbReference type="AlphaFoldDB" id="A0A0B2UN46"/>
<dbReference type="Pfam" id="PF13520">
    <property type="entry name" value="AA_permease_2"/>
    <property type="match status" value="2"/>
</dbReference>
<dbReference type="OMA" id="LAAICLX"/>
<dbReference type="STRING" id="6265.A0A0B2UN46"/>
<dbReference type="PANTHER" id="PTHR11785">
    <property type="entry name" value="AMINO ACID TRANSPORTER"/>
    <property type="match status" value="1"/>
</dbReference>
<dbReference type="GO" id="GO:0016020">
    <property type="term" value="C:membrane"/>
    <property type="evidence" value="ECO:0007669"/>
    <property type="project" value="UniProtKB-SubCell"/>
</dbReference>
<keyword evidence="2 5" id="KW-0812">Transmembrane</keyword>
<feature type="transmembrane region" description="Helical" evidence="5">
    <location>
        <begin position="306"/>
        <end position="325"/>
    </location>
</feature>